<evidence type="ECO:0000313" key="2">
    <source>
        <dbReference type="EMBL" id="VDN07240.1"/>
    </source>
</evidence>
<keyword evidence="3" id="KW-1185">Reference proteome</keyword>
<organism evidence="4">
    <name type="scientific">Thelazia callipaeda</name>
    <name type="common">Oriental eyeworm</name>
    <name type="synonym">Parasitic nematode</name>
    <dbReference type="NCBI Taxonomy" id="103827"/>
    <lineage>
        <taxon>Eukaryota</taxon>
        <taxon>Metazoa</taxon>
        <taxon>Ecdysozoa</taxon>
        <taxon>Nematoda</taxon>
        <taxon>Chromadorea</taxon>
        <taxon>Rhabditida</taxon>
        <taxon>Spirurina</taxon>
        <taxon>Spiruromorpha</taxon>
        <taxon>Thelazioidea</taxon>
        <taxon>Thelaziidae</taxon>
        <taxon>Thelazia</taxon>
    </lineage>
</organism>
<dbReference type="WBParaSite" id="TCLT_0000960501-mRNA-1">
    <property type="protein sequence ID" value="TCLT_0000960501-mRNA-1"/>
    <property type="gene ID" value="TCLT_0000960501"/>
</dbReference>
<evidence type="ECO:0000313" key="3">
    <source>
        <dbReference type="Proteomes" id="UP000276776"/>
    </source>
</evidence>
<dbReference type="STRING" id="103827.A0A0N5D907"/>
<evidence type="ECO:0000313" key="4">
    <source>
        <dbReference type="WBParaSite" id="TCLT_0000960501-mRNA-1"/>
    </source>
</evidence>
<dbReference type="OMA" id="YTHIRDE"/>
<dbReference type="Proteomes" id="UP000276776">
    <property type="component" value="Unassembled WGS sequence"/>
</dbReference>
<name>A0A0N5D907_THECL</name>
<protein>
    <submittedName>
        <fullName evidence="4">WWE domain-containing protein</fullName>
    </submittedName>
</protein>
<dbReference type="OrthoDB" id="5867722at2759"/>
<evidence type="ECO:0000256" key="1">
    <source>
        <dbReference type="SAM" id="MobiDB-lite"/>
    </source>
</evidence>
<dbReference type="AlphaFoldDB" id="A0A0N5D907"/>
<accession>A0A0N5D907</accession>
<gene>
    <name evidence="2" type="ORF">TCLT_LOCUS9594</name>
</gene>
<sequence length="241" mass="28870">MGFISLTADHPYFYLCCDWLEDLNNPEFEAFLKNEENYFTKTLINEPVLYFGNTLILDYTMMVKELRCIDLNYLIEQRFRQTKIRDELEKITPKSKYRQECVHCEHHEEEKKDERGNEYDDEDSDEYESLKKLMLQMQLTKEDFNTEGEVSRIDAEVKKPENIIKQKATEGQEGRKKHMKKPAKKSELDVINRLWFKREQSPPPRNEMETYLNEIRTTVRKELHTLLFLSTVEVITLSISH</sequence>
<proteinExistence type="predicted"/>
<reference evidence="2 3" key="2">
    <citation type="submission" date="2018-11" db="EMBL/GenBank/DDBJ databases">
        <authorList>
            <consortium name="Pathogen Informatics"/>
        </authorList>
    </citation>
    <scope>NUCLEOTIDE SEQUENCE [LARGE SCALE GENOMIC DNA]</scope>
</reference>
<feature type="compositionally biased region" description="Basic and acidic residues" evidence="1">
    <location>
        <begin position="162"/>
        <end position="174"/>
    </location>
</feature>
<feature type="region of interest" description="Disordered" evidence="1">
    <location>
        <begin position="162"/>
        <end position="183"/>
    </location>
</feature>
<reference evidence="4" key="1">
    <citation type="submission" date="2017-02" db="UniProtKB">
        <authorList>
            <consortium name="WormBaseParasite"/>
        </authorList>
    </citation>
    <scope>IDENTIFICATION</scope>
</reference>
<dbReference type="EMBL" id="UYYF01004834">
    <property type="protein sequence ID" value="VDN07240.1"/>
    <property type="molecule type" value="Genomic_DNA"/>
</dbReference>